<evidence type="ECO:0000256" key="1">
    <source>
        <dbReference type="SAM" id="MobiDB-lite"/>
    </source>
</evidence>
<feature type="region of interest" description="Disordered" evidence="1">
    <location>
        <begin position="93"/>
        <end position="113"/>
    </location>
</feature>
<sequence>MPLAVDNVPFSEMGPLARSSTSHQGPRTAGNKSLLTFRSDVGIPGYTGYTPGWCTVPIPINGSTQHTGKLPDDGQMLDATVKADLRSTASEYRSTYQADPSNYHPPGRTGGGFWFEERQRKAAGNSPPFLSSTTYKSELLDGQATAQQQLQQSQGLNSNLVTYKVARDRRVQSASPCMREHALSSTTACTSKGELIGYKTTYATTTALAAEKAAGAKAAAAARPMSCTGTERLRLAVMPNAGKPLFDASSTYSRDFGSQGSDPMLRATAEPTQQTLAASTRDLNDGTTRSCRHLPGYTGFIPAAAVNEAAVQQAAGTSTRADAKAGMLPATLDQYSRSRLAHYTGYKPHAGAGATAVQPAHGPTAETTQGFANLQVLKYGPQPAHSRHAINSRKGLMTFFTGGMESVSDNGEADAQKFFAKLRPLEGRMKTEAASTTNPSGAKFTR</sequence>
<proteinExistence type="predicted"/>
<evidence type="ECO:0008006" key="4">
    <source>
        <dbReference type="Google" id="ProtNLM"/>
    </source>
</evidence>
<accession>A0ABY8UEC7</accession>
<feature type="region of interest" description="Disordered" evidence="1">
    <location>
        <begin position="1"/>
        <end position="33"/>
    </location>
</feature>
<keyword evidence="3" id="KW-1185">Reference proteome</keyword>
<evidence type="ECO:0000313" key="2">
    <source>
        <dbReference type="EMBL" id="WIA18983.1"/>
    </source>
</evidence>
<organism evidence="2 3">
    <name type="scientific">Tetradesmus obliquus</name>
    <name type="common">Green alga</name>
    <name type="synonym">Acutodesmus obliquus</name>
    <dbReference type="NCBI Taxonomy" id="3088"/>
    <lineage>
        <taxon>Eukaryota</taxon>
        <taxon>Viridiplantae</taxon>
        <taxon>Chlorophyta</taxon>
        <taxon>core chlorophytes</taxon>
        <taxon>Chlorophyceae</taxon>
        <taxon>CS clade</taxon>
        <taxon>Sphaeropleales</taxon>
        <taxon>Scenedesmaceae</taxon>
        <taxon>Tetradesmus</taxon>
    </lineage>
</organism>
<evidence type="ECO:0000313" key="3">
    <source>
        <dbReference type="Proteomes" id="UP001244341"/>
    </source>
</evidence>
<feature type="compositionally biased region" description="Polar residues" evidence="1">
    <location>
        <begin position="18"/>
        <end position="33"/>
    </location>
</feature>
<reference evidence="2 3" key="1">
    <citation type="submission" date="2023-05" db="EMBL/GenBank/DDBJ databases">
        <title>A 100% complete, gapless, phased diploid assembly of the Scenedesmus obliquus UTEX 3031 genome.</title>
        <authorList>
            <person name="Biondi T.C."/>
            <person name="Hanschen E.R."/>
            <person name="Kwon T."/>
            <person name="Eng W."/>
            <person name="Kruse C.P.S."/>
            <person name="Koehler S.I."/>
            <person name="Kunde Y."/>
            <person name="Gleasner C.D."/>
            <person name="You Mak K.T."/>
            <person name="Polle J."/>
            <person name="Hovde B.T."/>
            <person name="Starkenburg S.R."/>
        </authorList>
    </citation>
    <scope>NUCLEOTIDE SEQUENCE [LARGE SCALE GENOMIC DNA]</scope>
    <source>
        <strain evidence="2 3">DOE0152z</strain>
    </source>
</reference>
<dbReference type="EMBL" id="CP126217">
    <property type="protein sequence ID" value="WIA18983.1"/>
    <property type="molecule type" value="Genomic_DNA"/>
</dbReference>
<protein>
    <recommendedName>
        <fullName evidence="4">Flagellar associated protein</fullName>
    </recommendedName>
</protein>
<gene>
    <name evidence="2" type="ORF">OEZ85_003650</name>
</gene>
<name>A0ABY8UEC7_TETOB</name>
<dbReference type="Proteomes" id="UP001244341">
    <property type="component" value="Chromosome 10b"/>
</dbReference>